<dbReference type="PANTHER" id="PTHR43179:SF7">
    <property type="entry name" value="RHAMNOSYLTRANSFERASE WBBL"/>
    <property type="match status" value="1"/>
</dbReference>
<dbReference type="EMBL" id="BMGP01000001">
    <property type="protein sequence ID" value="GGF13842.1"/>
    <property type="molecule type" value="Genomic_DNA"/>
</dbReference>
<dbReference type="SUPFAM" id="SSF53448">
    <property type="entry name" value="Nucleotide-diphospho-sugar transferases"/>
    <property type="match status" value="1"/>
</dbReference>
<keyword evidence="2" id="KW-1185">Reference proteome</keyword>
<dbReference type="RefSeq" id="WP_188673041.1">
    <property type="nucleotide sequence ID" value="NZ_BMGP01000001.1"/>
</dbReference>
<organism evidence="1 2">
    <name type="scientific">Subtercola lobariae</name>
    <dbReference type="NCBI Taxonomy" id="1588641"/>
    <lineage>
        <taxon>Bacteria</taxon>
        <taxon>Bacillati</taxon>
        <taxon>Actinomycetota</taxon>
        <taxon>Actinomycetes</taxon>
        <taxon>Micrococcales</taxon>
        <taxon>Microbacteriaceae</taxon>
        <taxon>Subtercola</taxon>
    </lineage>
</organism>
<comment type="caution">
    <text evidence="1">The sequence shown here is derived from an EMBL/GenBank/DDBJ whole genome shotgun (WGS) entry which is preliminary data.</text>
</comment>
<sequence>MNPGEFDGVAIIVVNYGSCALLAEHLAPLTRRRPDLLTVVVDNFSSDVERATLSDLAQREGWQTVLPTGNTGFGGGMNRGVLRAEQLGARWLLLLNPDAEIAEPALRLLLALSRQSPETLFSPQILRPDGTVWFDGSDLYLEDGRTRSAKRRPSTFVDVQPWLSGACLLLSDALWRRIGGFDEEYFLYWEDVDFSRRVVAAGGAIAVVNEAIAIHSPGGTQGSGAASYGDPKSDVYYYYNIRNRLLYAARHLDSESIERWRRVTLPIAWEVLLRGGRRQFLRSLSPLFAAYRGVRDGRRLTKDELKMRRRQAASG</sequence>
<name>A0A917B1T4_9MICO</name>
<evidence type="ECO:0000313" key="2">
    <source>
        <dbReference type="Proteomes" id="UP000598775"/>
    </source>
</evidence>
<dbReference type="Pfam" id="PF13641">
    <property type="entry name" value="Glyco_tranf_2_3"/>
    <property type="match status" value="1"/>
</dbReference>
<dbReference type="Gene3D" id="3.90.550.10">
    <property type="entry name" value="Spore Coat Polysaccharide Biosynthesis Protein SpsA, Chain A"/>
    <property type="match status" value="1"/>
</dbReference>
<evidence type="ECO:0000313" key="1">
    <source>
        <dbReference type="EMBL" id="GGF13842.1"/>
    </source>
</evidence>
<reference evidence="1 2" key="1">
    <citation type="journal article" date="2014" name="Int. J. Syst. Evol. Microbiol.">
        <title>Complete genome sequence of Corynebacterium casei LMG S-19264T (=DSM 44701T), isolated from a smear-ripened cheese.</title>
        <authorList>
            <consortium name="US DOE Joint Genome Institute (JGI-PGF)"/>
            <person name="Walter F."/>
            <person name="Albersmeier A."/>
            <person name="Kalinowski J."/>
            <person name="Ruckert C."/>
        </authorList>
    </citation>
    <scope>NUCLEOTIDE SEQUENCE [LARGE SCALE GENOMIC DNA]</scope>
    <source>
        <strain evidence="1 2">CGMCC 1.12976</strain>
    </source>
</reference>
<evidence type="ECO:0008006" key="3">
    <source>
        <dbReference type="Google" id="ProtNLM"/>
    </source>
</evidence>
<protein>
    <recommendedName>
        <fullName evidence="3">Glycosyltransferase family 2 protein</fullName>
    </recommendedName>
</protein>
<dbReference type="Proteomes" id="UP000598775">
    <property type="component" value="Unassembled WGS sequence"/>
</dbReference>
<dbReference type="InterPro" id="IPR029044">
    <property type="entry name" value="Nucleotide-diphossugar_trans"/>
</dbReference>
<dbReference type="PANTHER" id="PTHR43179">
    <property type="entry name" value="RHAMNOSYLTRANSFERASE WBBL"/>
    <property type="match status" value="1"/>
</dbReference>
<accession>A0A917B1T4</accession>
<dbReference type="AlphaFoldDB" id="A0A917B1T4"/>
<proteinExistence type="predicted"/>
<gene>
    <name evidence="1" type="ORF">GCM10011399_04640</name>
</gene>